<gene>
    <name evidence="2" type="ORF">ISALK_06325</name>
</gene>
<protein>
    <submittedName>
        <fullName evidence="2">Helix-turn-helix transcriptional regulator</fullName>
    </submittedName>
</protein>
<dbReference type="AlphaFoldDB" id="A0AA43XJS5"/>
<dbReference type="RefSeq" id="WP_160720307.1">
    <property type="nucleotide sequence ID" value="NZ_SUMG01000006.1"/>
</dbReference>
<name>A0AA43XJS5_9CLOT</name>
<dbReference type="PROSITE" id="PS50943">
    <property type="entry name" value="HTH_CROC1"/>
    <property type="match status" value="1"/>
</dbReference>
<evidence type="ECO:0000313" key="2">
    <source>
        <dbReference type="EMBL" id="NBG88113.1"/>
    </source>
</evidence>
<reference evidence="2 3" key="1">
    <citation type="submission" date="2019-04" db="EMBL/GenBank/DDBJ databases">
        <title>Isachenkonia alkalipeptolytica gen. nov. sp. nov. a new anaerobic, alkiliphilic organothrophic bacterium capable to reduce synthesized ferrihydrite isolated from a soda lake.</title>
        <authorList>
            <person name="Toshchakov S.V."/>
            <person name="Zavarzina D.G."/>
            <person name="Zhilina T.N."/>
            <person name="Kostrikina N.A."/>
            <person name="Kublanov I.V."/>
        </authorList>
    </citation>
    <scope>NUCLEOTIDE SEQUENCE [LARGE SCALE GENOMIC DNA]</scope>
    <source>
        <strain evidence="2 3">Z-1701</strain>
    </source>
</reference>
<dbReference type="CDD" id="cd00093">
    <property type="entry name" value="HTH_XRE"/>
    <property type="match status" value="1"/>
</dbReference>
<sequence length="95" mass="10666">MKQLAANLPTLRKTLGFTQSELAEQIGTTRQSIAVYESGKRIPGWTVTVALLTVFIFSQKTLVLLFPLDILSNDIFDAIPTLNNYVEKNIQNRNL</sequence>
<comment type="caution">
    <text evidence="2">The sequence shown here is derived from an EMBL/GenBank/DDBJ whole genome shotgun (WGS) entry which is preliminary data.</text>
</comment>
<dbReference type="Proteomes" id="UP000449710">
    <property type="component" value="Unassembled WGS sequence"/>
</dbReference>
<evidence type="ECO:0000259" key="1">
    <source>
        <dbReference type="PROSITE" id="PS50943"/>
    </source>
</evidence>
<dbReference type="Pfam" id="PF13560">
    <property type="entry name" value="HTH_31"/>
    <property type="match status" value="1"/>
</dbReference>
<dbReference type="InterPro" id="IPR010982">
    <property type="entry name" value="Lambda_DNA-bd_dom_sf"/>
</dbReference>
<dbReference type="SMART" id="SM00530">
    <property type="entry name" value="HTH_XRE"/>
    <property type="match status" value="1"/>
</dbReference>
<feature type="domain" description="HTH cro/C1-type" evidence="1">
    <location>
        <begin position="11"/>
        <end position="43"/>
    </location>
</feature>
<dbReference type="GO" id="GO:0003677">
    <property type="term" value="F:DNA binding"/>
    <property type="evidence" value="ECO:0007669"/>
    <property type="project" value="InterPro"/>
</dbReference>
<proteinExistence type="predicted"/>
<dbReference type="EMBL" id="SUMG01000006">
    <property type="protein sequence ID" value="NBG88113.1"/>
    <property type="molecule type" value="Genomic_DNA"/>
</dbReference>
<dbReference type="Gene3D" id="1.10.260.40">
    <property type="entry name" value="lambda repressor-like DNA-binding domains"/>
    <property type="match status" value="1"/>
</dbReference>
<dbReference type="InterPro" id="IPR001387">
    <property type="entry name" value="Cro/C1-type_HTH"/>
</dbReference>
<organism evidence="2 3">
    <name type="scientific">Isachenkonia alkalipeptolytica</name>
    <dbReference type="NCBI Taxonomy" id="2565777"/>
    <lineage>
        <taxon>Bacteria</taxon>
        <taxon>Bacillati</taxon>
        <taxon>Bacillota</taxon>
        <taxon>Clostridia</taxon>
        <taxon>Eubacteriales</taxon>
        <taxon>Clostridiaceae</taxon>
        <taxon>Isachenkonia</taxon>
    </lineage>
</organism>
<dbReference type="SUPFAM" id="SSF47413">
    <property type="entry name" value="lambda repressor-like DNA-binding domains"/>
    <property type="match status" value="1"/>
</dbReference>
<keyword evidence="3" id="KW-1185">Reference proteome</keyword>
<evidence type="ECO:0000313" key="3">
    <source>
        <dbReference type="Proteomes" id="UP000449710"/>
    </source>
</evidence>
<accession>A0AA43XJS5</accession>